<keyword evidence="1" id="KW-0812">Transmembrane</keyword>
<keyword evidence="1" id="KW-0472">Membrane</keyword>
<feature type="transmembrane region" description="Helical" evidence="1">
    <location>
        <begin position="44"/>
        <end position="64"/>
    </location>
</feature>
<organism evidence="2 3">
    <name type="scientific">Pontibacter diazotrophicus</name>
    <dbReference type="NCBI Taxonomy" id="1400979"/>
    <lineage>
        <taxon>Bacteria</taxon>
        <taxon>Pseudomonadati</taxon>
        <taxon>Bacteroidota</taxon>
        <taxon>Cytophagia</taxon>
        <taxon>Cytophagales</taxon>
        <taxon>Hymenobacteraceae</taxon>
        <taxon>Pontibacter</taxon>
    </lineage>
</organism>
<dbReference type="Proteomes" id="UP000256708">
    <property type="component" value="Unassembled WGS sequence"/>
</dbReference>
<evidence type="ECO:0000256" key="1">
    <source>
        <dbReference type="SAM" id="Phobius"/>
    </source>
</evidence>
<reference evidence="3" key="1">
    <citation type="submission" date="2018-08" db="EMBL/GenBank/DDBJ databases">
        <authorList>
            <person name="Liu Z.-W."/>
            <person name="Du Z.-J."/>
        </authorList>
    </citation>
    <scope>NUCLEOTIDE SEQUENCE [LARGE SCALE GENOMIC DNA]</scope>
    <source>
        <strain evidence="3">H4X</strain>
    </source>
</reference>
<protein>
    <recommendedName>
        <fullName evidence="4">Cardiolipin synthase N-terminal domain-containing protein</fullName>
    </recommendedName>
</protein>
<gene>
    <name evidence="2" type="ORF">DXT99_05985</name>
</gene>
<evidence type="ECO:0008006" key="4">
    <source>
        <dbReference type="Google" id="ProtNLM"/>
    </source>
</evidence>
<proteinExistence type="predicted"/>
<comment type="caution">
    <text evidence="2">The sequence shown here is derived from an EMBL/GenBank/DDBJ whole genome shotgun (WGS) entry which is preliminary data.</text>
</comment>
<feature type="transmembrane region" description="Helical" evidence="1">
    <location>
        <begin position="12"/>
        <end position="32"/>
    </location>
</feature>
<accession>A0A3D8LFN9</accession>
<keyword evidence="1" id="KW-1133">Transmembrane helix</keyword>
<dbReference type="EMBL" id="QRGR01000005">
    <property type="protein sequence ID" value="RDV16217.1"/>
    <property type="molecule type" value="Genomic_DNA"/>
</dbReference>
<dbReference type="AlphaFoldDB" id="A0A3D8LFN9"/>
<dbReference type="RefSeq" id="WP_115564627.1">
    <property type="nucleotide sequence ID" value="NZ_QRGR01000005.1"/>
</dbReference>
<dbReference type="OrthoDB" id="853938at2"/>
<evidence type="ECO:0000313" key="3">
    <source>
        <dbReference type="Proteomes" id="UP000256708"/>
    </source>
</evidence>
<keyword evidence="3" id="KW-1185">Reference proteome</keyword>
<sequence length="78" mass="8928">MELIPIDLPNFIFLTIIGVYMMLLVFILTWVYHDAEQRGVNGLLITAIAFFSGTIFGTLAWLVLRPKLKPQPIPVRRN</sequence>
<name>A0A3D8LFN9_9BACT</name>
<evidence type="ECO:0000313" key="2">
    <source>
        <dbReference type="EMBL" id="RDV16217.1"/>
    </source>
</evidence>